<protein>
    <submittedName>
        <fullName evidence="1">Uncharacterized protein</fullName>
    </submittedName>
</protein>
<dbReference type="Proteomes" id="UP000064844">
    <property type="component" value="Chromosome"/>
</dbReference>
<proteinExistence type="predicted"/>
<dbReference type="EMBL" id="CP011307">
    <property type="protein sequence ID" value="ALP95366.1"/>
    <property type="molecule type" value="Genomic_DNA"/>
</dbReference>
<dbReference type="AlphaFoldDB" id="A0A0S2W7P4"/>
<evidence type="ECO:0000313" key="2">
    <source>
        <dbReference type="Proteomes" id="UP000064844"/>
    </source>
</evidence>
<sequence length="37" mass="4727">MKMRRRANWFLRRRLISTLFTRYKIPFHLLYSILAKE</sequence>
<evidence type="ECO:0000313" key="1">
    <source>
        <dbReference type="EMBL" id="ALP95366.1"/>
    </source>
</evidence>
<name>A0A0S2W7P4_9FIRM</name>
<reference evidence="2" key="2">
    <citation type="submission" date="2015-04" db="EMBL/GenBank/DDBJ databases">
        <title>A butyrogenic pathway from the amino acid lysine in a human gut commensal.</title>
        <authorList>
            <person name="de Vos W.M."/>
            <person name="Bui N.T.P."/>
            <person name="Plugge C.M."/>
            <person name="Ritari J."/>
        </authorList>
    </citation>
    <scope>NUCLEOTIDE SEQUENCE [LARGE SCALE GENOMIC DNA]</scope>
    <source>
        <strain evidence="2">AF211</strain>
    </source>
</reference>
<reference evidence="1 2" key="1">
    <citation type="journal article" date="2015" name="Nat. Commun.">
        <title>Production of butyrate from lysine and the Amadori product fructoselysine by a human gut commensal.</title>
        <authorList>
            <person name="Bui T.P."/>
            <person name="Ritari J."/>
            <person name="Boeren S."/>
            <person name="de Waard P."/>
            <person name="Plugge C.M."/>
            <person name="de Vos W.M."/>
        </authorList>
    </citation>
    <scope>NUCLEOTIDE SEQUENCE [LARGE SCALE GENOMIC DNA]</scope>
    <source>
        <strain evidence="1 2">AF211</strain>
    </source>
</reference>
<organism evidence="1 2">
    <name type="scientific">Intestinimonas butyriciproducens</name>
    <dbReference type="NCBI Taxonomy" id="1297617"/>
    <lineage>
        <taxon>Bacteria</taxon>
        <taxon>Bacillati</taxon>
        <taxon>Bacillota</taxon>
        <taxon>Clostridia</taxon>
        <taxon>Eubacteriales</taxon>
        <taxon>Intestinimonas</taxon>
    </lineage>
</organism>
<accession>A0A0S2W7P4</accession>
<keyword evidence="2" id="KW-1185">Reference proteome</keyword>
<dbReference type="KEGG" id="ibu:IB211_02975"/>
<gene>
    <name evidence="1" type="ORF">IB211_02975</name>
</gene>